<dbReference type="PANTHER" id="PTHR36435:SF1">
    <property type="entry name" value="CAAX AMINO TERMINAL PROTEASE FAMILY PROTEIN"/>
    <property type="match status" value="1"/>
</dbReference>
<keyword evidence="3" id="KW-0645">Protease</keyword>
<reference evidence="3 4" key="1">
    <citation type="submission" date="2018-01" db="EMBL/GenBank/DDBJ databases">
        <title>Complete genome sequencing of Sporolactobacillus terrae DLG3.</title>
        <authorList>
            <person name="Nam Y.-D."/>
            <person name="Kang J."/>
            <person name="Chung W.-H."/>
        </authorList>
    </citation>
    <scope>NUCLEOTIDE SEQUENCE [LARGE SCALE GENOMIC DNA]</scope>
    <source>
        <strain evidence="3 4">DLG3</strain>
    </source>
</reference>
<dbReference type="InterPro" id="IPR052710">
    <property type="entry name" value="CAAX_protease"/>
</dbReference>
<feature type="transmembrane region" description="Helical" evidence="1">
    <location>
        <begin position="293"/>
        <end position="318"/>
    </location>
</feature>
<name>A0ABX5QAT7_9BACL</name>
<dbReference type="Pfam" id="PF02517">
    <property type="entry name" value="Rce1-like"/>
    <property type="match status" value="1"/>
</dbReference>
<feature type="domain" description="CAAX prenyl protease 2/Lysostaphin resistance protein A-like" evidence="2">
    <location>
        <begin position="152"/>
        <end position="238"/>
    </location>
</feature>
<organism evidence="3 4">
    <name type="scientific">Sporolactobacillus terrae</name>
    <dbReference type="NCBI Taxonomy" id="269673"/>
    <lineage>
        <taxon>Bacteria</taxon>
        <taxon>Bacillati</taxon>
        <taxon>Bacillota</taxon>
        <taxon>Bacilli</taxon>
        <taxon>Bacillales</taxon>
        <taxon>Sporolactobacillaceae</taxon>
        <taxon>Sporolactobacillus</taxon>
    </lineage>
</organism>
<evidence type="ECO:0000313" key="4">
    <source>
        <dbReference type="Proteomes" id="UP000285882"/>
    </source>
</evidence>
<gene>
    <name evidence="3" type="ORF">C0674_14510</name>
</gene>
<protein>
    <submittedName>
        <fullName evidence="3">CPBP family intramembrane metalloprotease</fullName>
    </submittedName>
</protein>
<feature type="transmembrane region" description="Helical" evidence="1">
    <location>
        <begin position="108"/>
        <end position="130"/>
    </location>
</feature>
<keyword evidence="1" id="KW-0472">Membrane</keyword>
<evidence type="ECO:0000256" key="1">
    <source>
        <dbReference type="SAM" id="Phobius"/>
    </source>
</evidence>
<keyword evidence="4" id="KW-1185">Reference proteome</keyword>
<accession>A0ABX5QAT7</accession>
<dbReference type="EMBL" id="CP025688">
    <property type="protein sequence ID" value="QAA23705.1"/>
    <property type="molecule type" value="Genomic_DNA"/>
</dbReference>
<dbReference type="InterPro" id="IPR003675">
    <property type="entry name" value="Rce1/LyrA-like_dom"/>
</dbReference>
<sequence>MLMNGNRAKRKKIKRHFRKLGISLLFQGGLLWAVVIAFMVVQIFPALFLTPDLTEQQMEKQFINPLQESGWPMILAVVIAFIPLLIYRKKLFWTHDLTTVGKRMNRRIVFIGFVFVLGLNMIFMLIMYPVEGLLHLFGYTAEPSEEILEGSKTISMFVYTCLIAPIFEEFIYRGAVLRSLERFGSFFAITGSALLFGMMHGNIIQLPVAFGTGIVLGYLAKTYSIWLTILIHSLNNLLSEAISAVHSEVLSAILNSGLLVAVFLVLGVFLYKNRNAIRSWLHAAWEKRPEKKLWLYFFTSIPIILLLLFNGVAILLGIEKL</sequence>
<feature type="transmembrane region" description="Helical" evidence="1">
    <location>
        <begin position="249"/>
        <end position="272"/>
    </location>
</feature>
<proteinExistence type="predicted"/>
<feature type="transmembrane region" description="Helical" evidence="1">
    <location>
        <begin position="69"/>
        <end position="87"/>
    </location>
</feature>
<dbReference type="Proteomes" id="UP000285882">
    <property type="component" value="Chromosome"/>
</dbReference>
<keyword evidence="3" id="KW-0482">Metalloprotease</keyword>
<keyword evidence="1" id="KW-0812">Transmembrane</keyword>
<dbReference type="PANTHER" id="PTHR36435">
    <property type="entry name" value="SLR1288 PROTEIN"/>
    <property type="match status" value="1"/>
</dbReference>
<feature type="transmembrane region" description="Helical" evidence="1">
    <location>
        <begin position="183"/>
        <end position="201"/>
    </location>
</feature>
<feature type="transmembrane region" description="Helical" evidence="1">
    <location>
        <begin position="208"/>
        <end position="229"/>
    </location>
</feature>
<evidence type="ECO:0000313" key="3">
    <source>
        <dbReference type="EMBL" id="QAA23705.1"/>
    </source>
</evidence>
<evidence type="ECO:0000259" key="2">
    <source>
        <dbReference type="Pfam" id="PF02517"/>
    </source>
</evidence>
<dbReference type="GO" id="GO:0008237">
    <property type="term" value="F:metallopeptidase activity"/>
    <property type="evidence" value="ECO:0007669"/>
    <property type="project" value="UniProtKB-KW"/>
</dbReference>
<keyword evidence="1" id="KW-1133">Transmembrane helix</keyword>
<feature type="transmembrane region" description="Helical" evidence="1">
    <location>
        <begin position="20"/>
        <end position="49"/>
    </location>
</feature>
<keyword evidence="3" id="KW-0378">Hydrolase</keyword>